<comment type="caution">
    <text evidence="1">The sequence shown here is derived from an EMBL/GenBank/DDBJ whole genome shotgun (WGS) entry which is preliminary data.</text>
</comment>
<dbReference type="GO" id="GO:0016740">
    <property type="term" value="F:transferase activity"/>
    <property type="evidence" value="ECO:0007669"/>
    <property type="project" value="UniProtKB-KW"/>
</dbReference>
<accession>A0A558DAS4</accession>
<sequence>MNSKPRILWLEGVFDESTIDAFPATSPAVNFWHAGFVSALKTAGCDISLIGHPYDRIWPAGRVFVGSRDAAFASGFSGKVAGYINMPFVRSRTQSINYLRLVKEYVAQHGRPDYVFTFNDTPATPAAEYLSRELSVPWIYIAGDGPALPGADGYLYQNWVYYESPSAPGPKIHLDGGLPLLEALEESADVSGRATRALMYMGALTEHGGAMQLARAFHSLGDQGIQLWVTGRGSNDELEQLAEADSRIKLYGFVGQEQLHSLASRAHVFANPRPTAFAPNKLNYPSKLLHYLAYGRPVISTFTDGLSPDYRDVLIPIEEESEAGLAQTIQYALGMPGADYAAWCARVARFNHTRIWSQQIFRLLDWLEGEFKQSTASA</sequence>
<reference evidence="1 2" key="1">
    <citation type="submission" date="2019-07" db="EMBL/GenBank/DDBJ databases">
        <title>The pathways for chlorine oxyanion respiration interact through the shared metabolite chlorate.</title>
        <authorList>
            <person name="Barnum T.P."/>
            <person name="Cheng Y."/>
            <person name="Hill K.A."/>
            <person name="Lucas L.N."/>
            <person name="Carlson H.K."/>
            <person name="Coates J.D."/>
        </authorList>
    </citation>
    <scope>NUCLEOTIDE SEQUENCE [LARGE SCALE GENOMIC DNA]</scope>
    <source>
        <strain evidence="1">BK-3</strain>
    </source>
</reference>
<protein>
    <submittedName>
        <fullName evidence="1">Glycosyltransferase family 4 protein</fullName>
    </submittedName>
</protein>
<organism evidence="1 2">
    <name type="scientific">Sedimenticola thiotaurini</name>
    <dbReference type="NCBI Taxonomy" id="1543721"/>
    <lineage>
        <taxon>Bacteria</taxon>
        <taxon>Pseudomonadati</taxon>
        <taxon>Pseudomonadota</taxon>
        <taxon>Gammaproteobacteria</taxon>
        <taxon>Chromatiales</taxon>
        <taxon>Sedimenticolaceae</taxon>
        <taxon>Sedimenticola</taxon>
    </lineage>
</organism>
<gene>
    <name evidence="1" type="ORF">FHK82_05020</name>
</gene>
<dbReference type="Proteomes" id="UP000317355">
    <property type="component" value="Unassembled WGS sequence"/>
</dbReference>
<dbReference type="EMBL" id="VMRY01000010">
    <property type="protein sequence ID" value="TVT58076.1"/>
    <property type="molecule type" value="Genomic_DNA"/>
</dbReference>
<evidence type="ECO:0000313" key="1">
    <source>
        <dbReference type="EMBL" id="TVT58076.1"/>
    </source>
</evidence>
<dbReference type="SUPFAM" id="SSF53756">
    <property type="entry name" value="UDP-Glycosyltransferase/glycogen phosphorylase"/>
    <property type="match status" value="1"/>
</dbReference>
<dbReference type="Gene3D" id="3.40.50.2000">
    <property type="entry name" value="Glycogen Phosphorylase B"/>
    <property type="match status" value="1"/>
</dbReference>
<name>A0A558DAS4_9GAMM</name>
<evidence type="ECO:0000313" key="2">
    <source>
        <dbReference type="Proteomes" id="UP000317355"/>
    </source>
</evidence>
<dbReference type="Pfam" id="PF13692">
    <property type="entry name" value="Glyco_trans_1_4"/>
    <property type="match status" value="1"/>
</dbReference>
<keyword evidence="1" id="KW-0808">Transferase</keyword>
<dbReference type="AlphaFoldDB" id="A0A558DAS4"/>
<proteinExistence type="predicted"/>